<evidence type="ECO:0000256" key="8">
    <source>
        <dbReference type="ARBA" id="ARBA00022984"/>
    </source>
</evidence>
<comment type="similarity">
    <text evidence="2 10">Belongs to the D-alanine--D-alanine ligase family.</text>
</comment>
<dbReference type="GO" id="GO:0009252">
    <property type="term" value="P:peptidoglycan biosynthetic process"/>
    <property type="evidence" value="ECO:0007669"/>
    <property type="project" value="UniProtKB-UniRule"/>
</dbReference>
<dbReference type="NCBIfam" id="NF002378">
    <property type="entry name" value="PRK01372.1"/>
    <property type="match status" value="1"/>
</dbReference>
<dbReference type="Gene3D" id="3.40.50.20">
    <property type="match status" value="1"/>
</dbReference>
<evidence type="ECO:0000256" key="2">
    <source>
        <dbReference type="ARBA" id="ARBA00010871"/>
    </source>
</evidence>
<evidence type="ECO:0000256" key="9">
    <source>
        <dbReference type="ARBA" id="ARBA00023316"/>
    </source>
</evidence>
<evidence type="ECO:0000256" key="7">
    <source>
        <dbReference type="ARBA" id="ARBA00022960"/>
    </source>
</evidence>
<dbReference type="GO" id="GO:0008716">
    <property type="term" value="F:D-alanine-D-alanine ligase activity"/>
    <property type="evidence" value="ECO:0007669"/>
    <property type="project" value="UniProtKB-UniRule"/>
</dbReference>
<comment type="catalytic activity">
    <reaction evidence="10">
        <text>2 D-alanine + ATP = D-alanyl-D-alanine + ADP + phosphate + H(+)</text>
        <dbReference type="Rhea" id="RHEA:11224"/>
        <dbReference type="ChEBI" id="CHEBI:15378"/>
        <dbReference type="ChEBI" id="CHEBI:30616"/>
        <dbReference type="ChEBI" id="CHEBI:43474"/>
        <dbReference type="ChEBI" id="CHEBI:57416"/>
        <dbReference type="ChEBI" id="CHEBI:57822"/>
        <dbReference type="ChEBI" id="CHEBI:456216"/>
        <dbReference type="EC" id="6.3.2.4"/>
    </reaction>
</comment>
<feature type="binding site" evidence="12">
    <location>
        <position position="303"/>
    </location>
    <ligand>
        <name>Mg(2+)</name>
        <dbReference type="ChEBI" id="CHEBI:18420"/>
        <label>2</label>
    </ligand>
</feature>
<dbReference type="PROSITE" id="PS00843">
    <property type="entry name" value="DALA_DALA_LIGASE_1"/>
    <property type="match status" value="1"/>
</dbReference>
<feature type="active site" evidence="11">
    <location>
        <position position="13"/>
    </location>
</feature>
<dbReference type="Gene3D" id="3.30.1490.20">
    <property type="entry name" value="ATP-grasp fold, A domain"/>
    <property type="match status" value="1"/>
</dbReference>
<evidence type="ECO:0000313" key="15">
    <source>
        <dbReference type="EMBL" id="CUO98051.1"/>
    </source>
</evidence>
<name>A0A174JHE3_9FIRM</name>
<dbReference type="InterPro" id="IPR013815">
    <property type="entry name" value="ATP_grasp_subdomain_1"/>
</dbReference>
<sequence>MKIIVLAGGYSPERDVSLSSGSLIANALMERGHEVFFLDPWLGIKAGERVHYRTREEGLGFAYEIGGEAPDLELLGAGTGAKKSLIGPGVLEACREADMVFIALHGSAGENGQIQAVLEAYGIPHTGSGYMGSLLAMDKNISKILMRAAGVATPDWYLAEKGKCSQPEFLPCVVKPLDCGSSVGVTIVDNEEEWHTALEAAFSYGDRVLVEKKITGREFSVGVLGGRALPAIEIIPEKGFYDYKNKYQPGMTREICPAGIDEKQESRLEAAALTVHRILELGYYSRVDFLMDEDGAIYCLEANTLPGMTPFSLLPQEAKAAGITYQELCEAIVKNGKGAAL</sequence>
<dbReference type="PIRSF" id="PIRSF039102">
    <property type="entry name" value="Ddl/VanB"/>
    <property type="match status" value="1"/>
</dbReference>
<keyword evidence="5 13" id="KW-0547">Nucleotide-binding</keyword>
<dbReference type="UniPathway" id="UPA00219"/>
<keyword evidence="9 10" id="KW-0961">Cell wall biogenesis/degradation</keyword>
<feature type="active site" evidence="11">
    <location>
        <position position="312"/>
    </location>
</feature>
<dbReference type="SUPFAM" id="SSF56059">
    <property type="entry name" value="Glutathione synthetase ATP-binding domain-like"/>
    <property type="match status" value="1"/>
</dbReference>
<comment type="function">
    <text evidence="10">Cell wall formation.</text>
</comment>
<evidence type="ECO:0000256" key="6">
    <source>
        <dbReference type="ARBA" id="ARBA00022840"/>
    </source>
</evidence>
<dbReference type="InterPro" id="IPR005905">
    <property type="entry name" value="D_ala_D_ala"/>
</dbReference>
<dbReference type="Proteomes" id="UP000095651">
    <property type="component" value="Unassembled WGS sequence"/>
</dbReference>
<dbReference type="Pfam" id="PF01820">
    <property type="entry name" value="Dala_Dala_lig_N"/>
    <property type="match status" value="1"/>
</dbReference>
<evidence type="ECO:0000313" key="16">
    <source>
        <dbReference type="Proteomes" id="UP000095651"/>
    </source>
</evidence>
<comment type="pathway">
    <text evidence="10">Cell wall biogenesis; peptidoglycan biosynthesis.</text>
</comment>
<dbReference type="SUPFAM" id="SSF52440">
    <property type="entry name" value="PreATP-grasp domain"/>
    <property type="match status" value="1"/>
</dbReference>
<dbReference type="GO" id="GO:0005737">
    <property type="term" value="C:cytoplasm"/>
    <property type="evidence" value="ECO:0007669"/>
    <property type="project" value="UniProtKB-SubCell"/>
</dbReference>
<protein>
    <recommendedName>
        <fullName evidence="10">D-alanine--D-alanine ligase</fullName>
        <ecNumber evidence="10">6.3.2.4</ecNumber>
    </recommendedName>
    <alternativeName>
        <fullName evidence="10">D-Ala-D-Ala ligase</fullName>
    </alternativeName>
    <alternativeName>
        <fullName evidence="10">D-alanylalanine synthetase</fullName>
    </alternativeName>
</protein>
<evidence type="ECO:0000256" key="5">
    <source>
        <dbReference type="ARBA" id="ARBA00022741"/>
    </source>
</evidence>
<keyword evidence="12" id="KW-0479">Metal-binding</keyword>
<dbReference type="InterPro" id="IPR016185">
    <property type="entry name" value="PreATP-grasp_dom_sf"/>
</dbReference>
<feature type="binding site" evidence="12">
    <location>
        <position position="301"/>
    </location>
    <ligand>
        <name>Mg(2+)</name>
        <dbReference type="ChEBI" id="CHEBI:18420"/>
        <label>1</label>
    </ligand>
</feature>
<evidence type="ECO:0000259" key="14">
    <source>
        <dbReference type="PROSITE" id="PS50975"/>
    </source>
</evidence>
<dbReference type="HAMAP" id="MF_00047">
    <property type="entry name" value="Dala_Dala_lig"/>
    <property type="match status" value="1"/>
</dbReference>
<dbReference type="PROSITE" id="PS50975">
    <property type="entry name" value="ATP_GRASP"/>
    <property type="match status" value="1"/>
</dbReference>
<reference evidence="15 16" key="1">
    <citation type="submission" date="2015-09" db="EMBL/GenBank/DDBJ databases">
        <authorList>
            <consortium name="Pathogen Informatics"/>
        </authorList>
    </citation>
    <scope>NUCLEOTIDE SEQUENCE [LARGE SCALE GENOMIC DNA]</scope>
    <source>
        <strain evidence="15 16">2789STDY5608850</strain>
    </source>
</reference>
<evidence type="ECO:0000256" key="11">
    <source>
        <dbReference type="PIRSR" id="PIRSR039102-1"/>
    </source>
</evidence>
<comment type="subcellular location">
    <subcellularLocation>
        <location evidence="1 10">Cytoplasm</location>
    </subcellularLocation>
</comment>
<accession>A0A174JHE3</accession>
<feature type="domain" description="ATP-grasp" evidence="14">
    <location>
        <begin position="143"/>
        <end position="334"/>
    </location>
</feature>
<dbReference type="EMBL" id="CYZE01000015">
    <property type="protein sequence ID" value="CUO98051.1"/>
    <property type="molecule type" value="Genomic_DNA"/>
</dbReference>
<dbReference type="InterPro" id="IPR000291">
    <property type="entry name" value="D-Ala_lig_Van_CS"/>
</dbReference>
<dbReference type="GO" id="GO:0046872">
    <property type="term" value="F:metal ion binding"/>
    <property type="evidence" value="ECO:0007669"/>
    <property type="project" value="UniProtKB-KW"/>
</dbReference>
<evidence type="ECO:0000256" key="13">
    <source>
        <dbReference type="PROSITE-ProRule" id="PRU00409"/>
    </source>
</evidence>
<keyword evidence="6 13" id="KW-0067">ATP-binding</keyword>
<proteinExistence type="inferred from homology"/>
<dbReference type="InterPro" id="IPR011761">
    <property type="entry name" value="ATP-grasp"/>
</dbReference>
<feature type="binding site" evidence="12">
    <location>
        <position position="288"/>
    </location>
    <ligand>
        <name>Mg(2+)</name>
        <dbReference type="ChEBI" id="CHEBI:18420"/>
        <label>1</label>
    </ligand>
</feature>
<evidence type="ECO:0000256" key="12">
    <source>
        <dbReference type="PIRSR" id="PIRSR039102-3"/>
    </source>
</evidence>
<dbReference type="InterPro" id="IPR011095">
    <property type="entry name" value="Dala_Dala_lig_C"/>
</dbReference>
<dbReference type="RefSeq" id="WP_055658680.1">
    <property type="nucleotide sequence ID" value="NZ_CABIXC010000015.1"/>
</dbReference>
<dbReference type="Gene3D" id="3.30.470.20">
    <property type="entry name" value="ATP-grasp fold, B domain"/>
    <property type="match status" value="1"/>
</dbReference>
<dbReference type="GO" id="GO:0005524">
    <property type="term" value="F:ATP binding"/>
    <property type="evidence" value="ECO:0007669"/>
    <property type="project" value="UniProtKB-UniRule"/>
</dbReference>
<keyword evidence="4 10" id="KW-0436">Ligase</keyword>
<keyword evidence="8 10" id="KW-0573">Peptidoglycan synthesis</keyword>
<dbReference type="Pfam" id="PF07478">
    <property type="entry name" value="Dala_Dala_lig_C"/>
    <property type="match status" value="1"/>
</dbReference>
<evidence type="ECO:0000256" key="3">
    <source>
        <dbReference type="ARBA" id="ARBA00022490"/>
    </source>
</evidence>
<comment type="cofactor">
    <cofactor evidence="12">
        <name>Mg(2+)</name>
        <dbReference type="ChEBI" id="CHEBI:18420"/>
    </cofactor>
    <cofactor evidence="12">
        <name>Mn(2+)</name>
        <dbReference type="ChEBI" id="CHEBI:29035"/>
    </cofactor>
    <text evidence="12">Binds 2 magnesium or manganese ions per subunit.</text>
</comment>
<feature type="active site" evidence="11">
    <location>
        <position position="181"/>
    </location>
</feature>
<dbReference type="PANTHER" id="PTHR23132">
    <property type="entry name" value="D-ALANINE--D-ALANINE LIGASE"/>
    <property type="match status" value="1"/>
</dbReference>
<dbReference type="PANTHER" id="PTHR23132:SF23">
    <property type="entry name" value="D-ALANINE--D-ALANINE LIGASE B"/>
    <property type="match status" value="1"/>
</dbReference>
<dbReference type="EC" id="6.3.2.4" evidence="10"/>
<dbReference type="NCBIfam" id="TIGR01205">
    <property type="entry name" value="D_ala_D_alaTIGR"/>
    <property type="match status" value="1"/>
</dbReference>
<feature type="binding site" evidence="12">
    <location>
        <position position="301"/>
    </location>
    <ligand>
        <name>Mg(2+)</name>
        <dbReference type="ChEBI" id="CHEBI:18420"/>
        <label>2</label>
    </ligand>
</feature>
<keyword evidence="12" id="KW-0464">Manganese</keyword>
<evidence type="ECO:0000256" key="10">
    <source>
        <dbReference type="HAMAP-Rule" id="MF_00047"/>
    </source>
</evidence>
<dbReference type="GO" id="GO:0008360">
    <property type="term" value="P:regulation of cell shape"/>
    <property type="evidence" value="ECO:0007669"/>
    <property type="project" value="UniProtKB-KW"/>
</dbReference>
<evidence type="ECO:0000256" key="1">
    <source>
        <dbReference type="ARBA" id="ARBA00004496"/>
    </source>
</evidence>
<keyword evidence="3 10" id="KW-0963">Cytoplasm</keyword>
<organism evidence="15 16">
    <name type="scientific">Hungatella hathewayi</name>
    <dbReference type="NCBI Taxonomy" id="154046"/>
    <lineage>
        <taxon>Bacteria</taxon>
        <taxon>Bacillati</taxon>
        <taxon>Bacillota</taxon>
        <taxon>Clostridia</taxon>
        <taxon>Lachnospirales</taxon>
        <taxon>Lachnospiraceae</taxon>
        <taxon>Hungatella</taxon>
    </lineage>
</organism>
<keyword evidence="7 10" id="KW-0133">Cell shape</keyword>
<keyword evidence="12" id="KW-0460">Magnesium</keyword>
<evidence type="ECO:0000256" key="4">
    <source>
        <dbReference type="ARBA" id="ARBA00022598"/>
    </source>
</evidence>
<dbReference type="AlphaFoldDB" id="A0A174JHE3"/>
<dbReference type="InterPro" id="IPR011127">
    <property type="entry name" value="Dala_Dala_lig_N"/>
</dbReference>
<gene>
    <name evidence="15" type="primary">ddlB</name>
    <name evidence="10" type="synonym">ddl</name>
    <name evidence="15" type="ORF">ERS852407_04601</name>
</gene>
<dbReference type="GO" id="GO:0071555">
    <property type="term" value="P:cell wall organization"/>
    <property type="evidence" value="ECO:0007669"/>
    <property type="project" value="UniProtKB-KW"/>
</dbReference>